<evidence type="ECO:0000313" key="2">
    <source>
        <dbReference type="Proteomes" id="UP001187343"/>
    </source>
</evidence>
<gene>
    <name evidence="1" type="ORF">Q8A67_011493</name>
</gene>
<dbReference type="AlphaFoldDB" id="A0AA88TM79"/>
<comment type="caution">
    <text evidence="1">The sequence shown here is derived from an EMBL/GenBank/DDBJ whole genome shotgun (WGS) entry which is preliminary data.</text>
</comment>
<protein>
    <submittedName>
        <fullName evidence="1">Uncharacterized protein</fullName>
    </submittedName>
</protein>
<dbReference type="Proteomes" id="UP001187343">
    <property type="component" value="Unassembled WGS sequence"/>
</dbReference>
<keyword evidence="2" id="KW-1185">Reference proteome</keyword>
<reference evidence="1" key="1">
    <citation type="submission" date="2023-08" db="EMBL/GenBank/DDBJ databases">
        <title>Chromosome-level Genome Assembly of mud carp (Cirrhinus molitorella).</title>
        <authorList>
            <person name="Liu H."/>
        </authorList>
    </citation>
    <scope>NUCLEOTIDE SEQUENCE</scope>
    <source>
        <strain evidence="1">Prfri</strain>
        <tissue evidence="1">Muscle</tissue>
    </source>
</reference>
<sequence>MPLMIGFRNSSFFSKAFVYVSPPIRVAGGPHKLAHNGADEPPCPIYNGVLKVLIPCELDRFVSSGLETLYRAKNPAVLAVPLNYQRACQSPSACAPVEETSDSPESLLTDSLSGLMSIGL</sequence>
<accession>A0AA88TM79</accession>
<proteinExistence type="predicted"/>
<organism evidence="1 2">
    <name type="scientific">Cirrhinus molitorella</name>
    <name type="common">mud carp</name>
    <dbReference type="NCBI Taxonomy" id="172907"/>
    <lineage>
        <taxon>Eukaryota</taxon>
        <taxon>Metazoa</taxon>
        <taxon>Chordata</taxon>
        <taxon>Craniata</taxon>
        <taxon>Vertebrata</taxon>
        <taxon>Euteleostomi</taxon>
        <taxon>Actinopterygii</taxon>
        <taxon>Neopterygii</taxon>
        <taxon>Teleostei</taxon>
        <taxon>Ostariophysi</taxon>
        <taxon>Cypriniformes</taxon>
        <taxon>Cyprinidae</taxon>
        <taxon>Labeoninae</taxon>
        <taxon>Labeonini</taxon>
        <taxon>Cirrhinus</taxon>
    </lineage>
</organism>
<dbReference type="EMBL" id="JAUYZG010000010">
    <property type="protein sequence ID" value="KAK2897005.1"/>
    <property type="molecule type" value="Genomic_DNA"/>
</dbReference>
<evidence type="ECO:0000313" key="1">
    <source>
        <dbReference type="EMBL" id="KAK2897005.1"/>
    </source>
</evidence>
<name>A0AA88TM79_9TELE</name>